<comment type="catalytic activity">
    <reaction evidence="4">
        <text>a 2'-deoxyadenosine in DNA + S-adenosyl-L-methionine = an N(6)-methyl-2'-deoxyadenosine in DNA + S-adenosyl-L-homocysteine + H(+)</text>
        <dbReference type="Rhea" id="RHEA:15197"/>
        <dbReference type="Rhea" id="RHEA-COMP:12418"/>
        <dbReference type="Rhea" id="RHEA-COMP:12419"/>
        <dbReference type="ChEBI" id="CHEBI:15378"/>
        <dbReference type="ChEBI" id="CHEBI:57856"/>
        <dbReference type="ChEBI" id="CHEBI:59789"/>
        <dbReference type="ChEBI" id="CHEBI:90615"/>
        <dbReference type="ChEBI" id="CHEBI:90616"/>
        <dbReference type="EC" id="2.1.1.72"/>
    </reaction>
</comment>
<dbReference type="Gene3D" id="3.40.50.150">
    <property type="entry name" value="Vaccinia Virus protein VP39"/>
    <property type="match status" value="1"/>
</dbReference>
<dbReference type="PANTHER" id="PTHR33841">
    <property type="entry name" value="DNA METHYLTRANSFERASE YEEA-RELATED"/>
    <property type="match status" value="1"/>
</dbReference>
<evidence type="ECO:0000256" key="3">
    <source>
        <dbReference type="ARBA" id="ARBA00022679"/>
    </source>
</evidence>
<protein>
    <recommendedName>
        <fullName evidence="1">site-specific DNA-methyltransferase (adenine-specific)</fullName>
        <ecNumber evidence="1">2.1.1.72</ecNumber>
    </recommendedName>
</protein>
<dbReference type="InterPro" id="IPR029063">
    <property type="entry name" value="SAM-dependent_MTases_sf"/>
</dbReference>
<dbReference type="EC" id="2.1.1.72" evidence="1"/>
<evidence type="ECO:0000313" key="8">
    <source>
        <dbReference type="Proteomes" id="UP000830236"/>
    </source>
</evidence>
<evidence type="ECO:0000259" key="6">
    <source>
        <dbReference type="Pfam" id="PF20473"/>
    </source>
</evidence>
<dbReference type="EMBL" id="CP097095">
    <property type="protein sequence ID" value="UQF79141.1"/>
    <property type="molecule type" value="Genomic_DNA"/>
</dbReference>
<dbReference type="Proteomes" id="UP000830236">
    <property type="component" value="Chromosome"/>
</dbReference>
<gene>
    <name evidence="7" type="ORF">M3I41_05900</name>
</gene>
<feature type="domain" description="MmeI-like DNA-methyltransferase" evidence="6">
    <location>
        <begin position="329"/>
        <end position="603"/>
    </location>
</feature>
<evidence type="ECO:0000313" key="7">
    <source>
        <dbReference type="EMBL" id="UQF79141.1"/>
    </source>
</evidence>
<dbReference type="GO" id="GO:0009007">
    <property type="term" value="F:site-specific DNA-methyltransferase (adenine-specific) activity"/>
    <property type="evidence" value="ECO:0007669"/>
    <property type="project" value="UniProtKB-EC"/>
</dbReference>
<evidence type="ECO:0000256" key="4">
    <source>
        <dbReference type="ARBA" id="ARBA00047942"/>
    </source>
</evidence>
<dbReference type="Pfam" id="PF20465">
    <property type="entry name" value="MmeI_hel"/>
    <property type="match status" value="1"/>
</dbReference>
<dbReference type="AlphaFoldDB" id="A0A9E7DBW8"/>
<dbReference type="GO" id="GO:0032259">
    <property type="term" value="P:methylation"/>
    <property type="evidence" value="ECO:0007669"/>
    <property type="project" value="UniProtKB-KW"/>
</dbReference>
<dbReference type="InterPro" id="IPR046819">
    <property type="entry name" value="MmeI_hel"/>
</dbReference>
<name>A0A9E7DBW8_9ACTO</name>
<feature type="domain" description="MmeI-like helicase spacer" evidence="5">
    <location>
        <begin position="178"/>
        <end position="254"/>
    </location>
</feature>
<dbReference type="PANTHER" id="PTHR33841:SF1">
    <property type="entry name" value="DNA METHYLTRANSFERASE A"/>
    <property type="match status" value="1"/>
</dbReference>
<dbReference type="Pfam" id="PF20473">
    <property type="entry name" value="MmeI_Mtase"/>
    <property type="match status" value="1"/>
</dbReference>
<reference evidence="7" key="1">
    <citation type="submission" date="2022-05" db="EMBL/GenBank/DDBJ databases">
        <title>Using nanopore sequencing to obtain complete genomes from saliva samples.</title>
        <authorList>
            <person name="Baker J.L."/>
        </authorList>
    </citation>
    <scope>NUCLEOTIDE SEQUENCE</scope>
    <source>
        <strain evidence="7">JCVI-JB-Ag32</strain>
    </source>
</reference>
<evidence type="ECO:0000259" key="5">
    <source>
        <dbReference type="Pfam" id="PF20465"/>
    </source>
</evidence>
<sequence>MTDQLMQLVDVDNFDQLFRKLGWLKPDAPREFEAHGAQLDKVATYRGMAVWVCYQLPTRPEQRLIDAELAKVSAERLVIFTDGGSQDWRWPRHAKLGSVNAKLMAHRHEIGTPDPDLRDRLEAMKIGIDDEFLSLPALVERMRQVFDRESETASSKSARLMGRLYEDLAKAGMETSQATQLLGRLLFLWFGDDTNMWTKDAFHNWLAEHTTPENLTDKLSELFDAVNNPALDRAGTPGVSGEFVGLRYINGGLFSNKLDIPAVPVKFRQELLDASGFDWSVISPAIFGSMFQTVKDSKARREMGEHYTTEANILKTLRPLFLDDLERKLEDSWDNKAELTKLHNRLAGIRLLDPACGCGNFLIVAYKELRALELRLIARRRELDWHDGIYKQEHQPRLQADGMEDTVVRMSNFAGIEIEEWPAAIASTAMLLVDHLANQHMADLLGTSMVRLPIDDFNRANIHIGNALRTDWADIVPEGNEIYCAGNPPFIGQYLKAADQKEDLQIVWGKDYTGYLDYVTGWYKKAADYLEDHPGGKFAFVSTNSIAQGQPVPALFRPLFNAGWHISFAHQSFQWASEAPGMAHVHCVIIGFEKGNQSLRKLFTYADIKAEPEEHLVKNINPYLVAAPDLFVDKRMKPLADFTACCSWITADRRWAPNR</sequence>
<proteinExistence type="predicted"/>
<organism evidence="7 8">
    <name type="scientific">Actinomyces graevenitzii</name>
    <dbReference type="NCBI Taxonomy" id="55565"/>
    <lineage>
        <taxon>Bacteria</taxon>
        <taxon>Bacillati</taxon>
        <taxon>Actinomycetota</taxon>
        <taxon>Actinomycetes</taxon>
        <taxon>Actinomycetales</taxon>
        <taxon>Actinomycetaceae</taxon>
        <taxon>Actinomyces</taxon>
    </lineage>
</organism>
<evidence type="ECO:0000256" key="1">
    <source>
        <dbReference type="ARBA" id="ARBA00011900"/>
    </source>
</evidence>
<accession>A0A9E7DBW8</accession>
<evidence type="ECO:0000256" key="2">
    <source>
        <dbReference type="ARBA" id="ARBA00022603"/>
    </source>
</evidence>
<keyword evidence="2" id="KW-0489">Methyltransferase</keyword>
<dbReference type="SUPFAM" id="SSF53335">
    <property type="entry name" value="S-adenosyl-L-methionine-dependent methyltransferases"/>
    <property type="match status" value="1"/>
</dbReference>
<dbReference type="KEGG" id="agh:M3I41_05900"/>
<keyword evidence="3" id="KW-0808">Transferase</keyword>
<dbReference type="InterPro" id="IPR050953">
    <property type="entry name" value="N4_N6_ade-DNA_methylase"/>
</dbReference>
<dbReference type="InterPro" id="IPR046816">
    <property type="entry name" value="MmeI_Mtase"/>
</dbReference>